<feature type="domain" description="Tyr recombinase" evidence="3">
    <location>
        <begin position="157"/>
        <end position="325"/>
    </location>
</feature>
<evidence type="ECO:0000259" key="3">
    <source>
        <dbReference type="PROSITE" id="PS51898"/>
    </source>
</evidence>
<dbReference type="PANTHER" id="PTHR30349:SF64">
    <property type="entry name" value="PROPHAGE INTEGRASE INTD-RELATED"/>
    <property type="match status" value="1"/>
</dbReference>
<keyword evidence="1" id="KW-0229">DNA integration</keyword>
<evidence type="ECO:0000256" key="2">
    <source>
        <dbReference type="ARBA" id="ARBA00023172"/>
    </source>
</evidence>
<proteinExistence type="predicted"/>
<dbReference type="InterPro" id="IPR050090">
    <property type="entry name" value="Tyrosine_recombinase_XerCD"/>
</dbReference>
<dbReference type="PANTHER" id="PTHR30349">
    <property type="entry name" value="PHAGE INTEGRASE-RELATED"/>
    <property type="match status" value="1"/>
</dbReference>
<dbReference type="EMBL" id="LT575490">
    <property type="protein sequence ID" value="SAY41696.1"/>
    <property type="molecule type" value="Genomic_DNA"/>
</dbReference>
<dbReference type="Gene3D" id="1.10.443.10">
    <property type="entry name" value="Intergrase catalytic core"/>
    <property type="match status" value="1"/>
</dbReference>
<dbReference type="PROSITE" id="PS51898">
    <property type="entry name" value="TYR_RECOMBINASE"/>
    <property type="match status" value="1"/>
</dbReference>
<dbReference type="SUPFAM" id="SSF56349">
    <property type="entry name" value="DNA breaking-rejoining enzymes"/>
    <property type="match status" value="1"/>
</dbReference>
<keyword evidence="2" id="KW-0233">DNA recombination</keyword>
<dbReference type="InterPro" id="IPR011010">
    <property type="entry name" value="DNA_brk_join_enz"/>
</dbReference>
<evidence type="ECO:0000256" key="1">
    <source>
        <dbReference type="ARBA" id="ARBA00022908"/>
    </source>
</evidence>
<dbReference type="GO" id="GO:0003677">
    <property type="term" value="F:DNA binding"/>
    <property type="evidence" value="ECO:0007669"/>
    <property type="project" value="InterPro"/>
</dbReference>
<dbReference type="InterPro" id="IPR002104">
    <property type="entry name" value="Integrase_catalytic"/>
</dbReference>
<evidence type="ECO:0000313" key="4">
    <source>
        <dbReference type="EMBL" id="SAY41696.1"/>
    </source>
</evidence>
<organism evidence="4">
    <name type="scientific">Serratia marcescens</name>
    <dbReference type="NCBI Taxonomy" id="615"/>
    <lineage>
        <taxon>Bacteria</taxon>
        <taxon>Pseudomonadati</taxon>
        <taxon>Pseudomonadota</taxon>
        <taxon>Gammaproteobacteria</taxon>
        <taxon>Enterobacterales</taxon>
        <taxon>Yersiniaceae</taxon>
        <taxon>Serratia</taxon>
    </lineage>
</organism>
<dbReference type="GO" id="GO:0006310">
    <property type="term" value="P:DNA recombination"/>
    <property type="evidence" value="ECO:0007669"/>
    <property type="project" value="UniProtKB-KW"/>
</dbReference>
<dbReference type="AlphaFoldDB" id="A0A1C3H9I8"/>
<gene>
    <name evidence="4" type="ORF">PWN146_00360</name>
</gene>
<dbReference type="CDD" id="cd00796">
    <property type="entry name" value="INT_Rci_Hp1_C"/>
    <property type="match status" value="1"/>
</dbReference>
<sequence length="347" mass="39838">MPIFKRGKKYWIDISAPDGTRIRRSAGTEEKVKAQQLHDKLKHELWAVANLDKRPERLFEDMVVLALRDAEGQSSYENKQIYARYWLGIFGGRVVSSITGEEIVDNLPTHNLATRKRLANATKNRYRSFIMRGFSLADKSGWLDRQPYAQSMREPKVRVRWIEENEARSLIANLRHDWMKWVCSFALLTGARLGEILSLKWKNVNLSRRVAVVTAENAKSGKARPLPLSDYAVAMMREIPIDNEYVFSANGEKEGYINRTDFERALQLSGITDFRFHDLRHTWASWHVQKGTPLMVLKELGGWEKLEMVNKYAHLSGEHLNKFSGIVTFLAQGTESTNDAARISLVS</sequence>
<protein>
    <submittedName>
        <fullName evidence="4">Site-specific tyrosine recombinase XerC</fullName>
    </submittedName>
</protein>
<dbReference type="GO" id="GO:0015074">
    <property type="term" value="P:DNA integration"/>
    <property type="evidence" value="ECO:0007669"/>
    <property type="project" value="UniProtKB-KW"/>
</dbReference>
<reference evidence="4" key="1">
    <citation type="submission" date="2016-05" db="EMBL/GenBank/DDBJ databases">
        <authorList>
            <person name="Cock P.J.A."/>
            <person name="Cock P.J.A."/>
        </authorList>
    </citation>
    <scope>NUCLEOTIDE SEQUENCE</scope>
    <source>
        <strain evidence="4">PWN146_assembly</strain>
    </source>
</reference>
<name>A0A1C3H9I8_SERMA</name>
<accession>A0A1C3H9I8</accession>
<dbReference type="Pfam" id="PF00589">
    <property type="entry name" value="Phage_integrase"/>
    <property type="match status" value="1"/>
</dbReference>
<dbReference type="InterPro" id="IPR013762">
    <property type="entry name" value="Integrase-like_cat_sf"/>
</dbReference>